<dbReference type="Proteomes" id="UP000266841">
    <property type="component" value="Unassembled WGS sequence"/>
</dbReference>
<sequence length="224" mass="24270">MVANVDLVGHLVADDRARQQREEEPLSSYPGPGDHCGLLGGYFPYSISGRFRRALTDSTDFFPSYLHKSDGVATGHSPLFATAPDASWAGNFKVNLSDREVPKSTQDYTTDRIVHSDTIALLRYQGWTTPGEVTCKVFWFVQHTSGQKIATGTRLPTEQARLGWRARATLALANKSKISVGVSVAAEDSCEALEVDTLGIPYDENPEPGGVLPDAERSVGGVSE</sequence>
<comment type="caution">
    <text evidence="2">The sequence shown here is derived from an EMBL/GenBank/DDBJ whole genome shotgun (WGS) entry which is preliminary data.</text>
</comment>
<gene>
    <name evidence="2" type="ORF">THAOC_02031</name>
</gene>
<reference evidence="2 3" key="1">
    <citation type="journal article" date="2012" name="Genome Biol.">
        <title>Genome and low-iron response of an oceanic diatom adapted to chronic iron limitation.</title>
        <authorList>
            <person name="Lommer M."/>
            <person name="Specht M."/>
            <person name="Roy A.S."/>
            <person name="Kraemer L."/>
            <person name="Andreson R."/>
            <person name="Gutowska M.A."/>
            <person name="Wolf J."/>
            <person name="Bergner S.V."/>
            <person name="Schilhabel M.B."/>
            <person name="Klostermeier U.C."/>
            <person name="Beiko R.G."/>
            <person name="Rosenstiel P."/>
            <person name="Hippler M."/>
            <person name="Laroche J."/>
        </authorList>
    </citation>
    <scope>NUCLEOTIDE SEQUENCE [LARGE SCALE GENOMIC DNA]</scope>
    <source>
        <strain evidence="2 3">CCMP1005</strain>
    </source>
</reference>
<evidence type="ECO:0000313" key="2">
    <source>
        <dbReference type="EMBL" id="EJK76224.1"/>
    </source>
</evidence>
<accession>K0TGW0</accession>
<evidence type="ECO:0000256" key="1">
    <source>
        <dbReference type="SAM" id="MobiDB-lite"/>
    </source>
</evidence>
<dbReference type="AlphaFoldDB" id="K0TGW0"/>
<name>K0TGW0_THAOC</name>
<organism evidence="2 3">
    <name type="scientific">Thalassiosira oceanica</name>
    <name type="common">Marine diatom</name>
    <dbReference type="NCBI Taxonomy" id="159749"/>
    <lineage>
        <taxon>Eukaryota</taxon>
        <taxon>Sar</taxon>
        <taxon>Stramenopiles</taxon>
        <taxon>Ochrophyta</taxon>
        <taxon>Bacillariophyta</taxon>
        <taxon>Coscinodiscophyceae</taxon>
        <taxon>Thalassiosirophycidae</taxon>
        <taxon>Thalassiosirales</taxon>
        <taxon>Thalassiosiraceae</taxon>
        <taxon>Thalassiosira</taxon>
    </lineage>
</organism>
<dbReference type="EMBL" id="AGNL01002438">
    <property type="protein sequence ID" value="EJK76224.1"/>
    <property type="molecule type" value="Genomic_DNA"/>
</dbReference>
<evidence type="ECO:0000313" key="3">
    <source>
        <dbReference type="Proteomes" id="UP000266841"/>
    </source>
</evidence>
<protein>
    <submittedName>
        <fullName evidence="2">Uncharacterized protein</fullName>
    </submittedName>
</protein>
<proteinExistence type="predicted"/>
<feature type="region of interest" description="Disordered" evidence="1">
    <location>
        <begin position="202"/>
        <end position="224"/>
    </location>
</feature>
<keyword evidence="3" id="KW-1185">Reference proteome</keyword>